<accession>A0A0W0YZR3</accession>
<keyword evidence="3" id="KW-0732">Signal</keyword>
<proteinExistence type="predicted"/>
<dbReference type="RefSeq" id="WP_018577987.1">
    <property type="nucleotide sequence ID" value="NZ_KB892415.1"/>
</dbReference>
<comment type="caution">
    <text evidence="5">The sequence shown here is derived from an EMBL/GenBank/DDBJ whole genome shotgun (WGS) entry which is preliminary data.</text>
</comment>
<evidence type="ECO:0000256" key="2">
    <source>
        <dbReference type="ARBA" id="ARBA00023295"/>
    </source>
</evidence>
<dbReference type="InterPro" id="IPR036452">
    <property type="entry name" value="Ribo_hydro-like"/>
</dbReference>
<keyword evidence="1 5" id="KW-0378">Hydrolase</keyword>
<feature type="chain" id="PRO_5006918128" evidence="3">
    <location>
        <begin position="27"/>
        <end position="370"/>
    </location>
</feature>
<dbReference type="GO" id="GO:0005829">
    <property type="term" value="C:cytosol"/>
    <property type="evidence" value="ECO:0007669"/>
    <property type="project" value="TreeGrafter"/>
</dbReference>
<dbReference type="Proteomes" id="UP000054600">
    <property type="component" value="Unassembled WGS sequence"/>
</dbReference>
<dbReference type="GO" id="GO:0006152">
    <property type="term" value="P:purine nucleoside catabolic process"/>
    <property type="evidence" value="ECO:0007669"/>
    <property type="project" value="TreeGrafter"/>
</dbReference>
<organism evidence="5 6">
    <name type="scientific">Legionella shakespearei DSM 23087</name>
    <dbReference type="NCBI Taxonomy" id="1122169"/>
    <lineage>
        <taxon>Bacteria</taxon>
        <taxon>Pseudomonadati</taxon>
        <taxon>Pseudomonadota</taxon>
        <taxon>Gammaproteobacteria</taxon>
        <taxon>Legionellales</taxon>
        <taxon>Legionellaceae</taxon>
        <taxon>Legionella</taxon>
    </lineage>
</organism>
<dbReference type="SUPFAM" id="SSF53590">
    <property type="entry name" value="Nucleoside hydrolase"/>
    <property type="match status" value="1"/>
</dbReference>
<dbReference type="PANTHER" id="PTHR12304:SF4">
    <property type="entry name" value="URIDINE NUCLEOSIDASE"/>
    <property type="match status" value="1"/>
</dbReference>
<dbReference type="GO" id="GO:0008477">
    <property type="term" value="F:purine nucleosidase activity"/>
    <property type="evidence" value="ECO:0007669"/>
    <property type="project" value="TreeGrafter"/>
</dbReference>
<dbReference type="PATRIC" id="fig|1122169.6.peg.1229"/>
<evidence type="ECO:0000313" key="5">
    <source>
        <dbReference type="EMBL" id="KTD62365.1"/>
    </source>
</evidence>
<evidence type="ECO:0000313" key="6">
    <source>
        <dbReference type="Proteomes" id="UP000054600"/>
    </source>
</evidence>
<name>A0A0W0YZR3_9GAMM</name>
<sequence length="370" mass="40972">MVHRIIRCCLLFTTLFLSGYSPSIYADHPAEIPYIIDTDIGGDIDDVLALLLAIHSDSKPLAVTTSHIAPLEKAQIAKLVLSETGYGNIPVYAGEGVKYDAPKEAFIRMNLLWPPFFGYPNPDPGEKKWYENQSVAYRASYGDLFEQSTVEKENAPEFIAALAKKYSPDHPLTIVAIGPLHNIDKALQLDNSIKENIILYSMGGNYPKGYNWLIAPDVTARVLSQVKTVCISSAFIEKNDFYITPQDFDDFDKMTTSQLGKTIVTDWKNWKSASKVSTKATQLGDVVTLWVALHPDEFTGMSQEVSFPCLDANGMLKGEFAGCWYSMPGLEGKLITIHDSIDSHIQFVETVTSPLSIKARLMDALSATTK</sequence>
<dbReference type="Pfam" id="PF01156">
    <property type="entry name" value="IU_nuc_hydro"/>
    <property type="match status" value="1"/>
</dbReference>
<gene>
    <name evidence="5" type="ORF">Lsha_1065</name>
</gene>
<dbReference type="eggNOG" id="COG1957">
    <property type="taxonomic scope" value="Bacteria"/>
</dbReference>
<dbReference type="AlphaFoldDB" id="A0A0W0YZR3"/>
<dbReference type="InterPro" id="IPR001910">
    <property type="entry name" value="Inosine/uridine_hydrolase_dom"/>
</dbReference>
<keyword evidence="6" id="KW-1185">Reference proteome</keyword>
<dbReference type="InterPro" id="IPR023186">
    <property type="entry name" value="IUNH"/>
</dbReference>
<evidence type="ECO:0000259" key="4">
    <source>
        <dbReference type="Pfam" id="PF01156"/>
    </source>
</evidence>
<reference evidence="5 6" key="1">
    <citation type="submission" date="2015-11" db="EMBL/GenBank/DDBJ databases">
        <title>Genomic analysis of 38 Legionella species identifies large and diverse effector repertoires.</title>
        <authorList>
            <person name="Burstein D."/>
            <person name="Amaro F."/>
            <person name="Zusman T."/>
            <person name="Lifshitz Z."/>
            <person name="Cohen O."/>
            <person name="Gilbert J.A."/>
            <person name="Pupko T."/>
            <person name="Shuman H.A."/>
            <person name="Segal G."/>
        </authorList>
    </citation>
    <scope>NUCLEOTIDE SEQUENCE [LARGE SCALE GENOMIC DNA]</scope>
    <source>
        <strain evidence="5 6">ATCC 49655</strain>
    </source>
</reference>
<protein>
    <submittedName>
        <fullName evidence="5">Ribonucleoside hydrolase RihC</fullName>
    </submittedName>
</protein>
<dbReference type="EMBL" id="LNYW01000033">
    <property type="protein sequence ID" value="KTD62365.1"/>
    <property type="molecule type" value="Genomic_DNA"/>
</dbReference>
<feature type="signal peptide" evidence="3">
    <location>
        <begin position="1"/>
        <end position="26"/>
    </location>
</feature>
<dbReference type="Gene3D" id="3.90.245.10">
    <property type="entry name" value="Ribonucleoside hydrolase-like"/>
    <property type="match status" value="1"/>
</dbReference>
<evidence type="ECO:0000256" key="3">
    <source>
        <dbReference type="SAM" id="SignalP"/>
    </source>
</evidence>
<feature type="domain" description="Inosine/uridine-preferring nucleoside hydrolase" evidence="4">
    <location>
        <begin position="35"/>
        <end position="305"/>
    </location>
</feature>
<evidence type="ECO:0000256" key="1">
    <source>
        <dbReference type="ARBA" id="ARBA00022801"/>
    </source>
</evidence>
<keyword evidence="2" id="KW-0326">Glycosidase</keyword>
<dbReference type="PANTHER" id="PTHR12304">
    <property type="entry name" value="INOSINE-URIDINE PREFERRING NUCLEOSIDE HYDROLASE"/>
    <property type="match status" value="1"/>
</dbReference>
<dbReference type="STRING" id="1122169.Lsha_1065"/>